<evidence type="ECO:0000313" key="1">
    <source>
        <dbReference type="EMBL" id="CAI9158307.1"/>
    </source>
</evidence>
<organism evidence="1 2">
    <name type="scientific">Rangifer tarandus platyrhynchus</name>
    <name type="common">Svalbard reindeer</name>
    <dbReference type="NCBI Taxonomy" id="3082113"/>
    <lineage>
        <taxon>Eukaryota</taxon>
        <taxon>Metazoa</taxon>
        <taxon>Chordata</taxon>
        <taxon>Craniata</taxon>
        <taxon>Vertebrata</taxon>
        <taxon>Euteleostomi</taxon>
        <taxon>Mammalia</taxon>
        <taxon>Eutheria</taxon>
        <taxon>Laurasiatheria</taxon>
        <taxon>Artiodactyla</taxon>
        <taxon>Ruminantia</taxon>
        <taxon>Pecora</taxon>
        <taxon>Cervidae</taxon>
        <taxon>Odocoileinae</taxon>
        <taxon>Rangifer</taxon>
    </lineage>
</organism>
<reference evidence="1" key="1">
    <citation type="submission" date="2023-04" db="EMBL/GenBank/DDBJ databases">
        <authorList>
            <consortium name="ELIXIR-Norway"/>
        </authorList>
    </citation>
    <scope>NUCLEOTIDE SEQUENCE [LARGE SCALE GENOMIC DNA]</scope>
</reference>
<evidence type="ECO:0000313" key="2">
    <source>
        <dbReference type="Proteomes" id="UP001176941"/>
    </source>
</evidence>
<sequence length="128" mass="14394">MTQTNISRVLNCCCQPCVIPQKESLVSATHQVFLPAYAPCPTELGNLQSHLIPTLLNKIEKLLRGIFLIQGSTQDLLHCRQTLYLLSHQDCSPPGSSIHGTSWTRLLDDWVPSACVTSSRCIYYYWKS</sequence>
<proteinExistence type="predicted"/>
<dbReference type="Proteomes" id="UP001176941">
    <property type="component" value="Chromosome 17"/>
</dbReference>
<protein>
    <submittedName>
        <fullName evidence="1">Uncharacterized protein</fullName>
    </submittedName>
</protein>
<name>A0ABN8YCM2_RANTA</name>
<accession>A0ABN8YCM2</accession>
<dbReference type="EMBL" id="OX459953">
    <property type="protein sequence ID" value="CAI9158307.1"/>
    <property type="molecule type" value="Genomic_DNA"/>
</dbReference>
<keyword evidence="2" id="KW-1185">Reference proteome</keyword>
<gene>
    <name evidence="1" type="ORF">MRATA1EN1_LOCUS7269</name>
</gene>